<dbReference type="Gene3D" id="3.90.1750.10">
    <property type="entry name" value="Hect, E3 ligase catalytic domains"/>
    <property type="match status" value="1"/>
</dbReference>
<keyword evidence="3" id="KW-0808">Transferase</keyword>
<dbReference type="Gene3D" id="3.30.2160.10">
    <property type="entry name" value="Hect, E3 ligase catalytic domain"/>
    <property type="match status" value="1"/>
</dbReference>
<name>A0A4V4M5E8_WALIC</name>
<gene>
    <name evidence="8" type="ORF">E3P86_02355</name>
</gene>
<dbReference type="SMART" id="SM00119">
    <property type="entry name" value="HECTc"/>
    <property type="match status" value="1"/>
</dbReference>
<evidence type="ECO:0000256" key="1">
    <source>
        <dbReference type="ARBA" id="ARBA00000885"/>
    </source>
</evidence>
<protein>
    <recommendedName>
        <fullName evidence="2">HECT-type E3 ubiquitin transferase</fullName>
        <ecNumber evidence="2">2.3.2.26</ecNumber>
    </recommendedName>
</protein>
<evidence type="ECO:0000259" key="7">
    <source>
        <dbReference type="PROSITE" id="PS50237"/>
    </source>
</evidence>
<feature type="domain" description="HECT" evidence="7">
    <location>
        <begin position="664"/>
        <end position="1014"/>
    </location>
</feature>
<evidence type="ECO:0000256" key="6">
    <source>
        <dbReference type="SAM" id="MobiDB-lite"/>
    </source>
</evidence>
<feature type="compositionally biased region" description="Polar residues" evidence="6">
    <location>
        <begin position="17"/>
        <end position="29"/>
    </location>
</feature>
<dbReference type="PANTHER" id="PTHR45700:SF2">
    <property type="entry name" value="UBIQUITIN-PROTEIN LIGASE E3C"/>
    <property type="match status" value="1"/>
</dbReference>
<dbReference type="AlphaFoldDB" id="A0A4V4M5E8"/>
<comment type="catalytic activity">
    <reaction evidence="1">
        <text>S-ubiquitinyl-[E2 ubiquitin-conjugating enzyme]-L-cysteine + [acceptor protein]-L-lysine = [E2 ubiquitin-conjugating enzyme]-L-cysteine + N(6)-ubiquitinyl-[acceptor protein]-L-lysine.</text>
        <dbReference type="EC" id="2.3.2.26"/>
    </reaction>
</comment>
<evidence type="ECO:0000256" key="2">
    <source>
        <dbReference type="ARBA" id="ARBA00012485"/>
    </source>
</evidence>
<organism evidence="8 9">
    <name type="scientific">Wallemia ichthyophaga</name>
    <dbReference type="NCBI Taxonomy" id="245174"/>
    <lineage>
        <taxon>Eukaryota</taxon>
        <taxon>Fungi</taxon>
        <taxon>Dikarya</taxon>
        <taxon>Basidiomycota</taxon>
        <taxon>Wallemiomycotina</taxon>
        <taxon>Wallemiomycetes</taxon>
        <taxon>Wallemiales</taxon>
        <taxon>Wallemiaceae</taxon>
        <taxon>Wallemia</taxon>
    </lineage>
</organism>
<dbReference type="CDD" id="cd00078">
    <property type="entry name" value="HECTc"/>
    <property type="match status" value="1"/>
</dbReference>
<comment type="caution">
    <text evidence="8">The sequence shown here is derived from an EMBL/GenBank/DDBJ whole genome shotgun (WGS) entry which is preliminary data.</text>
</comment>
<dbReference type="InterPro" id="IPR035983">
    <property type="entry name" value="Hect_E3_ubiquitin_ligase"/>
</dbReference>
<evidence type="ECO:0000256" key="3">
    <source>
        <dbReference type="ARBA" id="ARBA00022679"/>
    </source>
</evidence>
<dbReference type="FunFam" id="3.30.2160.10:FF:000002">
    <property type="entry name" value="Putative Ubiquitin-protein ligase E3C"/>
    <property type="match status" value="1"/>
</dbReference>
<dbReference type="PROSITE" id="PS50237">
    <property type="entry name" value="HECT"/>
    <property type="match status" value="1"/>
</dbReference>
<dbReference type="FunFam" id="3.30.2410.10:FF:000003">
    <property type="entry name" value="probable E3 ubiquitin-protein ligase HERC4 isoform X1"/>
    <property type="match status" value="1"/>
</dbReference>
<dbReference type="GO" id="GO:0061630">
    <property type="term" value="F:ubiquitin protein ligase activity"/>
    <property type="evidence" value="ECO:0007669"/>
    <property type="project" value="UniProtKB-EC"/>
</dbReference>
<evidence type="ECO:0000313" key="9">
    <source>
        <dbReference type="Proteomes" id="UP000310689"/>
    </source>
</evidence>
<dbReference type="InterPro" id="IPR000569">
    <property type="entry name" value="HECT_dom"/>
</dbReference>
<evidence type="ECO:0000256" key="4">
    <source>
        <dbReference type="ARBA" id="ARBA00022786"/>
    </source>
</evidence>
<dbReference type="EC" id="2.3.2.26" evidence="2"/>
<dbReference type="SUPFAM" id="SSF56204">
    <property type="entry name" value="Hect, E3 ligase catalytic domain"/>
    <property type="match status" value="1"/>
</dbReference>
<dbReference type="InterPro" id="IPR044611">
    <property type="entry name" value="E3A/B/C-like"/>
</dbReference>
<dbReference type="EMBL" id="SPOI01000116">
    <property type="protein sequence ID" value="TIB36834.1"/>
    <property type="molecule type" value="Genomic_DNA"/>
</dbReference>
<dbReference type="Pfam" id="PF00632">
    <property type="entry name" value="HECT"/>
    <property type="match status" value="1"/>
</dbReference>
<evidence type="ECO:0000256" key="5">
    <source>
        <dbReference type="PROSITE-ProRule" id="PRU00104"/>
    </source>
</evidence>
<proteinExistence type="predicted"/>
<evidence type="ECO:0000313" key="8">
    <source>
        <dbReference type="EMBL" id="TIB36834.1"/>
    </source>
</evidence>
<sequence length="1014" mass="116343">MQPYFTGSHRQPRRVQISGSNATQKSSSRVLEDARHQRHQRELHRQKEEYAVFIQSRCRCFITQKLLRNENFLEFQNLSLSPFKDYTRLTRLMSFSRFDSPDVIRWIEITNHSLDSFVGLDDSLILLSLLQVIRLDVIDHPSLRPLLLNLSQIPKMKTFLLQVRVISRLVEKLEQVPHDISKSNPMVNNLMDQLSHLIDHFASLDEMLYFLSIPHLPTRIPIAYIARISAILPFNLLLAHSLTLEANNLRSQWSLERRISFVGNLLTFCKARITTWTKDQVNNWLLLLSNEVIALPELSELSKSETKRTVFLDSDDEDNEDLVQLKHGIHPRLLKRLDLLTDKSHITTLITLSNKFSSIRQQLFNYLAITIEKYPHKRDDLIHAILYTPSSSSSSRSVGGPGVIRELWRASVRGSPLARVSLSSPRGFVKFLGKLSERKDDQSNLLGFILLVYLYSRLLVTLPDADFHAPNSPNQALSIDEVISLSSVLRNVTFALYTAENIQSDTLPALGFRLMSVRSILTKLARQIHQRDSRKQFTTPGHWLMTSELDLRAFCDAVIAEERKLEDEDSDVEMMDVDMRRGGLRRYRNTKTLSKQQLAQISPKLGILNNIPFVIPFDSRVSVFRELIRYDEIRNNVDSIFDRVKADIRRDNVAEDGFNQLNIPGDQLKGKVFIRFFDQWGNLEAGVDGGGLFKEFLTSLAKEVFDTDRGLWLSNEKRLLYPNPHSYAKEPSQLDWYRFLGKIIGKALYSGILLDIGFAEFFLAKWNGRQSHLDDLASLDPQLYDGLLYLKNYPGDPQDLALTFAASEEEFGVTRTMDLIPNGQNITVTRDNKIQYIHLVSHYRLNTQIEPQCNAFFQGLSSIIDNKWLRMFDQQELGVLIGGAESDIEWVLGLIEASTNIQNSLDDLKKHTVYNNYSEADEVVINFWSVVRSFNQREKELLLSFVTSCPRAPLLGFRELRPFFAISKASEDDSWLPTASTCVNLLKLPAYSNKEKLRDKLLAAITSGSRFEIT</sequence>
<dbReference type="PANTHER" id="PTHR45700">
    <property type="entry name" value="UBIQUITIN-PROTEIN LIGASE E3C"/>
    <property type="match status" value="1"/>
</dbReference>
<dbReference type="Gene3D" id="3.30.2410.10">
    <property type="entry name" value="Hect, E3 ligase catalytic domain"/>
    <property type="match status" value="1"/>
</dbReference>
<accession>A0A4V4M5E8</accession>
<feature type="region of interest" description="Disordered" evidence="6">
    <location>
        <begin position="1"/>
        <end position="41"/>
    </location>
</feature>
<dbReference type="GO" id="GO:0006511">
    <property type="term" value="P:ubiquitin-dependent protein catabolic process"/>
    <property type="evidence" value="ECO:0007669"/>
    <property type="project" value="TreeGrafter"/>
</dbReference>
<keyword evidence="4 5" id="KW-0833">Ubl conjugation pathway</keyword>
<dbReference type="Proteomes" id="UP000310689">
    <property type="component" value="Unassembled WGS sequence"/>
</dbReference>
<reference evidence="8 9" key="1">
    <citation type="submission" date="2019-03" db="EMBL/GenBank/DDBJ databases">
        <title>Sequencing 23 genomes of Wallemia ichthyophaga.</title>
        <authorList>
            <person name="Gostincar C."/>
        </authorList>
    </citation>
    <scope>NUCLEOTIDE SEQUENCE [LARGE SCALE GENOMIC DNA]</scope>
    <source>
        <strain evidence="8 9">EXF-6200</strain>
    </source>
</reference>
<feature type="active site" description="Glycyl thioester intermediate" evidence="5">
    <location>
        <position position="982"/>
    </location>
</feature>
<dbReference type="GO" id="GO:0000209">
    <property type="term" value="P:protein polyubiquitination"/>
    <property type="evidence" value="ECO:0007669"/>
    <property type="project" value="InterPro"/>
</dbReference>